<evidence type="ECO:0000313" key="10">
    <source>
        <dbReference type="EMBL" id="SBW05931.1"/>
    </source>
</evidence>
<keyword evidence="6 8" id="KW-0732">Signal</keyword>
<dbReference type="AlphaFoldDB" id="A0A212K2J6"/>
<evidence type="ECO:0000256" key="8">
    <source>
        <dbReference type="SAM" id="SignalP"/>
    </source>
</evidence>
<keyword evidence="7" id="KW-0574">Periplasm</keyword>
<feature type="domain" description="Solute-binding protein family 5" evidence="9">
    <location>
        <begin position="68"/>
        <end position="425"/>
    </location>
</feature>
<evidence type="ECO:0000259" key="9">
    <source>
        <dbReference type="Pfam" id="PF00496"/>
    </source>
</evidence>
<evidence type="ECO:0000256" key="6">
    <source>
        <dbReference type="ARBA" id="ARBA00022729"/>
    </source>
</evidence>
<gene>
    <name evidence="10" type="primary">yliB</name>
    <name evidence="10" type="ORF">KL86APRO_12044</name>
</gene>
<dbReference type="Pfam" id="PF00496">
    <property type="entry name" value="SBP_bac_5"/>
    <property type="match status" value="1"/>
</dbReference>
<accession>A0A212K2J6</accession>
<dbReference type="Gene3D" id="3.40.190.10">
    <property type="entry name" value="Periplasmic binding protein-like II"/>
    <property type="match status" value="1"/>
</dbReference>
<evidence type="ECO:0000256" key="4">
    <source>
        <dbReference type="ARBA" id="ARBA00017393"/>
    </source>
</evidence>
<dbReference type="SUPFAM" id="SSF53850">
    <property type="entry name" value="Periplasmic binding protein-like II"/>
    <property type="match status" value="1"/>
</dbReference>
<dbReference type="InterPro" id="IPR023765">
    <property type="entry name" value="SBP_5_CS"/>
</dbReference>
<dbReference type="InterPro" id="IPR030678">
    <property type="entry name" value="Peptide/Ni-bd"/>
</dbReference>
<evidence type="ECO:0000256" key="7">
    <source>
        <dbReference type="ARBA" id="ARBA00022764"/>
    </source>
</evidence>
<comment type="function">
    <text evidence="1">Part of the ABC transporter complex GsiABCD involved in glutathione import. Binds glutathione.</text>
</comment>
<dbReference type="CDD" id="cd08499">
    <property type="entry name" value="PBP2_Ylib_like"/>
    <property type="match status" value="1"/>
</dbReference>
<reference evidence="10" key="1">
    <citation type="submission" date="2016-04" db="EMBL/GenBank/DDBJ databases">
        <authorList>
            <person name="Evans L.H."/>
            <person name="Alamgir A."/>
            <person name="Owens N."/>
            <person name="Weber N.D."/>
            <person name="Virtaneva K."/>
            <person name="Barbian K."/>
            <person name="Babar A."/>
            <person name="Rosenke K."/>
        </authorList>
    </citation>
    <scope>NUCLEOTIDE SEQUENCE</scope>
    <source>
        <strain evidence="10">86</strain>
    </source>
</reference>
<dbReference type="InterPro" id="IPR039424">
    <property type="entry name" value="SBP_5"/>
</dbReference>
<dbReference type="GO" id="GO:0042938">
    <property type="term" value="P:dipeptide transport"/>
    <property type="evidence" value="ECO:0007669"/>
    <property type="project" value="TreeGrafter"/>
</dbReference>
<name>A0A212K2J6_9PROT</name>
<dbReference type="PANTHER" id="PTHR30290:SF32">
    <property type="entry name" value="GLUTATHIONE-BINDING PROTEIN GSIB"/>
    <property type="match status" value="1"/>
</dbReference>
<dbReference type="EMBL" id="FLUO01000001">
    <property type="protein sequence ID" value="SBW05931.1"/>
    <property type="molecule type" value="Genomic_DNA"/>
</dbReference>
<dbReference type="Gene3D" id="3.90.76.10">
    <property type="entry name" value="Dipeptide-binding Protein, Domain 1"/>
    <property type="match status" value="1"/>
</dbReference>
<keyword evidence="5" id="KW-0813">Transport</keyword>
<comment type="subcellular location">
    <subcellularLocation>
        <location evidence="2">Periplasm</location>
    </subcellularLocation>
</comment>
<dbReference type="GO" id="GO:1904680">
    <property type="term" value="F:peptide transmembrane transporter activity"/>
    <property type="evidence" value="ECO:0007669"/>
    <property type="project" value="TreeGrafter"/>
</dbReference>
<dbReference type="InterPro" id="IPR000914">
    <property type="entry name" value="SBP_5_dom"/>
</dbReference>
<dbReference type="GO" id="GO:0043190">
    <property type="term" value="C:ATP-binding cassette (ABC) transporter complex"/>
    <property type="evidence" value="ECO:0007669"/>
    <property type="project" value="InterPro"/>
</dbReference>
<dbReference type="PANTHER" id="PTHR30290">
    <property type="entry name" value="PERIPLASMIC BINDING COMPONENT OF ABC TRANSPORTER"/>
    <property type="match status" value="1"/>
</dbReference>
<feature type="chain" id="PRO_5013347138" description="Glutathione-binding protein GsiB" evidence="8">
    <location>
        <begin position="25"/>
        <end position="510"/>
    </location>
</feature>
<evidence type="ECO:0000256" key="5">
    <source>
        <dbReference type="ARBA" id="ARBA00022448"/>
    </source>
</evidence>
<organism evidence="10">
    <name type="scientific">uncultured Alphaproteobacteria bacterium</name>
    <dbReference type="NCBI Taxonomy" id="91750"/>
    <lineage>
        <taxon>Bacteria</taxon>
        <taxon>Pseudomonadati</taxon>
        <taxon>Pseudomonadota</taxon>
        <taxon>Alphaproteobacteria</taxon>
        <taxon>environmental samples</taxon>
    </lineage>
</organism>
<dbReference type="GO" id="GO:0030288">
    <property type="term" value="C:outer membrane-bounded periplasmic space"/>
    <property type="evidence" value="ECO:0007669"/>
    <property type="project" value="TreeGrafter"/>
</dbReference>
<dbReference type="Gene3D" id="3.10.105.10">
    <property type="entry name" value="Dipeptide-binding Protein, Domain 3"/>
    <property type="match status" value="1"/>
</dbReference>
<protein>
    <recommendedName>
        <fullName evidence="4">Glutathione-binding protein GsiB</fullName>
    </recommendedName>
</protein>
<evidence type="ECO:0000256" key="2">
    <source>
        <dbReference type="ARBA" id="ARBA00004418"/>
    </source>
</evidence>
<dbReference type="PIRSF" id="PIRSF002741">
    <property type="entry name" value="MppA"/>
    <property type="match status" value="1"/>
</dbReference>
<comment type="similarity">
    <text evidence="3">Belongs to the bacterial solute-binding protein 5 family.</text>
</comment>
<dbReference type="PROSITE" id="PS01040">
    <property type="entry name" value="SBP_BACTERIAL_5"/>
    <property type="match status" value="1"/>
</dbReference>
<evidence type="ECO:0000256" key="3">
    <source>
        <dbReference type="ARBA" id="ARBA00005695"/>
    </source>
</evidence>
<feature type="signal peptide" evidence="8">
    <location>
        <begin position="1"/>
        <end position="24"/>
    </location>
</feature>
<evidence type="ECO:0000256" key="1">
    <source>
        <dbReference type="ARBA" id="ARBA00003489"/>
    </source>
</evidence>
<sequence>MRHMTLALAATALATAVTFGAAEAKTLVVGVADNLTTLDPPNANDTLSAGAQRNIYQGLYGFDSKMQLEPLLATGYEANADATEFTFHLRKGVKFHDGTDFNAEAVKINIDRVRDTKVPTKRQSLVSMVDHVEIVDDYTVKFVLKEPFGALVNNLAHAGTFMVSPAALAKYGKDIDRNPVGTGPYKFKKWSGDLFETVKNENYWRKGYPKVDGVTFKSVPENGSRIAMLQAGEASFVYPLPSELAPVVKANQKLEVVKVPSIILRYVSMNTNKKPFSDVRVRQALNYAIDKTAFCKVVYGGYCKPAEGPVPDLLKYSVKVQPGGWPYDPAKAKALLAEAGYPNGFETEVFSKNNATYIRAMQFIQQQLAQVGVKATVTPLEAGVEAQRVWSVQKPEDATVQLQYGGWSASTGDIDWATRPLFYGKAFPPKLFNVAYYKSDVNDAAIEAGIATADEAKRAAAYKTAQEQIWKDAPWIFLVNDEILVGQAKGLSGAFAAPDGGLNFEKAEFK</sequence>
<proteinExistence type="inferred from homology"/>